<reference evidence="1 2" key="1">
    <citation type="submission" date="2021-02" db="EMBL/GenBank/DDBJ databases">
        <title>A novel species of genus Amphritea isolated from a fishpond in China.</title>
        <authorList>
            <person name="Lu H."/>
        </authorList>
    </citation>
    <scope>NUCLEOTIDE SEQUENCE [LARGE SCALE GENOMIC DNA]</scope>
    <source>
        <strain evidence="1 2">RP18W</strain>
    </source>
</reference>
<organism evidence="1 2">
    <name type="scientific">Amphritea pacifica</name>
    <dbReference type="NCBI Taxonomy" id="2811233"/>
    <lineage>
        <taxon>Bacteria</taxon>
        <taxon>Pseudomonadati</taxon>
        <taxon>Pseudomonadota</taxon>
        <taxon>Gammaproteobacteria</taxon>
        <taxon>Oceanospirillales</taxon>
        <taxon>Oceanospirillaceae</taxon>
        <taxon>Amphritea</taxon>
    </lineage>
</organism>
<dbReference type="RefSeq" id="WP_205213965.1">
    <property type="nucleotide sequence ID" value="NZ_JAFFZP010000025.1"/>
</dbReference>
<protein>
    <submittedName>
        <fullName evidence="1">Uncharacterized protein</fullName>
    </submittedName>
</protein>
<evidence type="ECO:0000313" key="1">
    <source>
        <dbReference type="EMBL" id="MBN0988686.1"/>
    </source>
</evidence>
<accession>A0ABS2WAR7</accession>
<sequence>MNKILIRMLLLLISIGSIVTNTALAELKTFVVEAEITSVSRDMVISGVWRKIERVAYPVD</sequence>
<comment type="caution">
    <text evidence="1">The sequence shown here is derived from an EMBL/GenBank/DDBJ whole genome shotgun (WGS) entry which is preliminary data.</text>
</comment>
<proteinExistence type="predicted"/>
<name>A0ABS2WAR7_9GAMM</name>
<gene>
    <name evidence="1" type="ORF">JW498_15055</name>
</gene>
<keyword evidence="2" id="KW-1185">Reference proteome</keyword>
<evidence type="ECO:0000313" key="2">
    <source>
        <dbReference type="Proteomes" id="UP000760472"/>
    </source>
</evidence>
<dbReference type="EMBL" id="JAFFZP010000025">
    <property type="protein sequence ID" value="MBN0988686.1"/>
    <property type="molecule type" value="Genomic_DNA"/>
</dbReference>
<dbReference type="Proteomes" id="UP000760472">
    <property type="component" value="Unassembled WGS sequence"/>
</dbReference>